<accession>A0A1H1UJD8</accession>
<reference evidence="1 2" key="1">
    <citation type="submission" date="2016-10" db="EMBL/GenBank/DDBJ databases">
        <authorList>
            <person name="de Groot N.N."/>
        </authorList>
    </citation>
    <scope>NUCLEOTIDE SEQUENCE [LARGE SCALE GENOMIC DNA]</scope>
    <source>
        <strain evidence="1 2">LMG 26867</strain>
    </source>
</reference>
<evidence type="ECO:0000313" key="2">
    <source>
        <dbReference type="Proteomes" id="UP000198481"/>
    </source>
</evidence>
<sequence length="125" mass="14238">MNSKYAAVVLAVDPIVEEEVLLLVNGMKVKCFASYCPEKVEVGKSYDVELDIVLADDNLIVVAEKRADRFVEIIGGGFPCFLYGYLGGSVFRSFVDFMGQEIHYDYPEFNEQFVKIRVDRINVYF</sequence>
<name>A0A1H1UJD8_9PSED</name>
<evidence type="ECO:0000313" key="1">
    <source>
        <dbReference type="EMBL" id="SDS71939.1"/>
    </source>
</evidence>
<dbReference type="EMBL" id="LT629762">
    <property type="protein sequence ID" value="SDS71939.1"/>
    <property type="molecule type" value="Genomic_DNA"/>
</dbReference>
<proteinExistence type="predicted"/>
<dbReference type="RefSeq" id="WP_092274328.1">
    <property type="nucleotide sequence ID" value="NZ_LT629762.1"/>
</dbReference>
<dbReference type="Proteomes" id="UP000198481">
    <property type="component" value="Chromosome I"/>
</dbReference>
<organism evidence="1 2">
    <name type="scientific">Pseudomonas prosekii</name>
    <dbReference type="NCBI Taxonomy" id="1148509"/>
    <lineage>
        <taxon>Bacteria</taxon>
        <taxon>Pseudomonadati</taxon>
        <taxon>Pseudomonadota</taxon>
        <taxon>Gammaproteobacteria</taxon>
        <taxon>Pseudomonadales</taxon>
        <taxon>Pseudomonadaceae</taxon>
        <taxon>Pseudomonas</taxon>
    </lineage>
</organism>
<protein>
    <submittedName>
        <fullName evidence="1">Uncharacterized protein</fullName>
    </submittedName>
</protein>
<gene>
    <name evidence="1" type="ORF">SAMN05216222_2104</name>
</gene>
<dbReference type="STRING" id="1148509.SAMN05216222_2104"/>
<dbReference type="AlphaFoldDB" id="A0A1H1UJD8"/>